<reference evidence="10 11" key="1">
    <citation type="submission" date="2019-03" db="EMBL/GenBank/DDBJ databases">
        <title>Complete genome assembly of MDR B. fragilis.</title>
        <authorList>
            <person name="Sydenham T.V."/>
            <person name="Hasman H."/>
            <person name="Justesen U.S."/>
        </authorList>
    </citation>
    <scope>NUCLEOTIDE SEQUENCE [LARGE SCALE GENOMIC DNA]</scope>
    <source>
        <strain evidence="10 11">DCMSKEJBY0001B</strain>
    </source>
</reference>
<dbReference type="GO" id="GO:0044718">
    <property type="term" value="P:siderophore transmembrane transport"/>
    <property type="evidence" value="ECO:0007669"/>
    <property type="project" value="TreeGrafter"/>
</dbReference>
<dbReference type="InterPro" id="IPR039426">
    <property type="entry name" value="TonB-dep_rcpt-like"/>
</dbReference>
<comment type="subcellular location">
    <subcellularLocation>
        <location evidence="1 8">Cell outer membrane</location>
        <topology evidence="1 8">Multi-pass membrane protein</topology>
    </subcellularLocation>
</comment>
<evidence type="ECO:0000259" key="9">
    <source>
        <dbReference type="Pfam" id="PF07715"/>
    </source>
</evidence>
<dbReference type="NCBIfam" id="TIGR04056">
    <property type="entry name" value="OMP_RagA_SusC"/>
    <property type="match status" value="1"/>
</dbReference>
<gene>
    <name evidence="10" type="ORF">EC80_007405</name>
</gene>
<dbReference type="GO" id="GO:0009279">
    <property type="term" value="C:cell outer membrane"/>
    <property type="evidence" value="ECO:0007669"/>
    <property type="project" value="UniProtKB-SubCell"/>
</dbReference>
<dbReference type="InterPro" id="IPR023997">
    <property type="entry name" value="TonB-dep_OMP_SusC/RagA_CS"/>
</dbReference>
<dbReference type="Gene3D" id="2.170.130.10">
    <property type="entry name" value="TonB-dependent receptor, plug domain"/>
    <property type="match status" value="1"/>
</dbReference>
<evidence type="ECO:0000313" key="11">
    <source>
        <dbReference type="Proteomes" id="UP000036847"/>
    </source>
</evidence>
<evidence type="ECO:0000256" key="7">
    <source>
        <dbReference type="ARBA" id="ARBA00023237"/>
    </source>
</evidence>
<keyword evidence="5" id="KW-0732">Signal</keyword>
<evidence type="ECO:0000256" key="2">
    <source>
        <dbReference type="ARBA" id="ARBA00022448"/>
    </source>
</evidence>
<keyword evidence="4 8" id="KW-0812">Transmembrane</keyword>
<comment type="similarity">
    <text evidence="8">Belongs to the TonB-dependent receptor family.</text>
</comment>
<dbReference type="NCBIfam" id="TIGR04057">
    <property type="entry name" value="SusC_RagA_signa"/>
    <property type="match status" value="1"/>
</dbReference>
<keyword evidence="6 8" id="KW-0472">Membrane</keyword>
<sequence>MLLLTCLFIGIGLVTAQTQKVTGVVISEEDGQPVVGASVLAKGTTVGVITDLNGKFTLSGIPSSAKTLQISYIGMQTAEVAIAPNIKVILKTDSKALDEVVVVAYGTQSARTVTASVSSVKADALKDVPSVSFDQMLQGRASGVSITTPSAGVGQAPIVRVRGVNSITSGTSPLYVVDGVPIESGNLSYLANANALADINPADIVSMDVLKDAAAAALYGSRAANGVILITTKQGQSGKVKVSYDGFVGFSNATDFYEMMNAQEYVDFKNLAVKNRYGTDELSLTAGYVSPYGNKAFNMMKDANGNYVDTDWKDAAFQNGLSQSHSVAVSGGSDKVRYYLSGNYTTQEGIVKGDKYDRLGVKANINVQATDWLKVGMNTNVTTGTTSYVDAARRGSNFAVGGFPRLALINAPNLPMYNEDGTPYYLAQGLGYGGNTVFSTFSNPAAILSLGNGLSSDVTRFIGVFYAEATPVKGLSLKTQYGVDYARIEEQRFWSPLHGDGVNSKGLANAYNTKNNRWTWTNTATYSFSLGQNNFNLLAGTEASERNNSRWTAQRKDLQDDKFIVFQGPFGSATAGGSLSNNTMVSYFGRINYDYASKYIVSLNYRRDGYSALSEKNRWGNFGGVSAAWRVSEEAFFQPLRNVVDDLKIKGSYGVVGNTDIYDYASKSFYSSYNYGINGTYGLAQIADPNLKWESSEKYSIGFNARLLNRINVDFDYYYTKSSDLILDVPQSPSKGIPGNIITTNAGKMRNSGIELTVSADVIKNSDFTWETSFNITTNKNKVISLADGVENILKGDNGGLEITNITVPGKSIGRLYLYPTAGVDPKSGRRVFITPEGDRTLLMFEKGGWFYEDGTEYAGEFEPVDCGNTLPTWYGGWTNNFKYKGFDLSLFFQFSGGNKIYNGTKASVSDMRYWNNSKDVYNKYWTPERTHAEYPMPIYGDNYSNGSALPISDLVERGDYLRLKNVSLGYTFNTKNWSKAVGISALRLYVQAQNLFVITGYSGMDPETLTNVESATLAGGTDKNTLPQARTYTIGVNLTF</sequence>
<dbReference type="Pfam" id="PF07715">
    <property type="entry name" value="Plug"/>
    <property type="match status" value="1"/>
</dbReference>
<dbReference type="SUPFAM" id="SSF56935">
    <property type="entry name" value="Porins"/>
    <property type="match status" value="1"/>
</dbReference>
<organism evidence="10 11">
    <name type="scientific">Bacteroides fragilis</name>
    <dbReference type="NCBI Taxonomy" id="817"/>
    <lineage>
        <taxon>Bacteria</taxon>
        <taxon>Pseudomonadati</taxon>
        <taxon>Bacteroidota</taxon>
        <taxon>Bacteroidia</taxon>
        <taxon>Bacteroidales</taxon>
        <taxon>Bacteroidaceae</taxon>
        <taxon>Bacteroides</taxon>
    </lineage>
</organism>
<dbReference type="InterPro" id="IPR037066">
    <property type="entry name" value="Plug_dom_sf"/>
</dbReference>
<evidence type="ECO:0000256" key="4">
    <source>
        <dbReference type="ARBA" id="ARBA00022692"/>
    </source>
</evidence>
<dbReference type="SUPFAM" id="SSF49464">
    <property type="entry name" value="Carboxypeptidase regulatory domain-like"/>
    <property type="match status" value="1"/>
</dbReference>
<dbReference type="Gene3D" id="2.40.170.20">
    <property type="entry name" value="TonB-dependent receptor, beta-barrel domain"/>
    <property type="match status" value="1"/>
</dbReference>
<keyword evidence="10" id="KW-0675">Receptor</keyword>
<dbReference type="InterPro" id="IPR012910">
    <property type="entry name" value="Plug_dom"/>
</dbReference>
<dbReference type="GO" id="GO:0015344">
    <property type="term" value="F:siderophore uptake transmembrane transporter activity"/>
    <property type="evidence" value="ECO:0007669"/>
    <property type="project" value="TreeGrafter"/>
</dbReference>
<protein>
    <submittedName>
        <fullName evidence="10">TonB-dependent receptor</fullName>
    </submittedName>
</protein>
<evidence type="ECO:0000256" key="8">
    <source>
        <dbReference type="PROSITE-ProRule" id="PRU01360"/>
    </source>
</evidence>
<keyword evidence="2 8" id="KW-0813">Transport</keyword>
<name>A0A4P8MT87_BACFG</name>
<evidence type="ECO:0000256" key="6">
    <source>
        <dbReference type="ARBA" id="ARBA00023136"/>
    </source>
</evidence>
<dbReference type="Pfam" id="PF13715">
    <property type="entry name" value="CarbopepD_reg_2"/>
    <property type="match status" value="1"/>
</dbReference>
<dbReference type="PANTHER" id="PTHR30069:SF29">
    <property type="entry name" value="HEMOGLOBIN AND HEMOGLOBIN-HAPTOGLOBIN-BINDING PROTEIN 1-RELATED"/>
    <property type="match status" value="1"/>
</dbReference>
<dbReference type="Proteomes" id="UP000036847">
    <property type="component" value="Chromosome"/>
</dbReference>
<dbReference type="OrthoDB" id="9768177at2"/>
<evidence type="ECO:0000256" key="5">
    <source>
        <dbReference type="ARBA" id="ARBA00022729"/>
    </source>
</evidence>
<keyword evidence="3 8" id="KW-1134">Transmembrane beta strand</keyword>
<dbReference type="InterPro" id="IPR036942">
    <property type="entry name" value="Beta-barrel_TonB_sf"/>
</dbReference>
<keyword evidence="7 8" id="KW-0998">Cell outer membrane</keyword>
<dbReference type="PROSITE" id="PS52016">
    <property type="entry name" value="TONB_DEPENDENT_REC_3"/>
    <property type="match status" value="1"/>
</dbReference>
<dbReference type="EMBL" id="CP036546">
    <property type="protein sequence ID" value="QCQ47559.1"/>
    <property type="molecule type" value="Genomic_DNA"/>
</dbReference>
<feature type="domain" description="TonB-dependent receptor plug" evidence="9">
    <location>
        <begin position="110"/>
        <end position="227"/>
    </location>
</feature>
<dbReference type="InterPro" id="IPR023996">
    <property type="entry name" value="TonB-dep_OMP_SusC/RagA"/>
</dbReference>
<dbReference type="InterPro" id="IPR008969">
    <property type="entry name" value="CarboxyPept-like_regulatory"/>
</dbReference>
<evidence type="ECO:0000256" key="1">
    <source>
        <dbReference type="ARBA" id="ARBA00004571"/>
    </source>
</evidence>
<accession>A0A4P8MT87</accession>
<proteinExistence type="inferred from homology"/>
<evidence type="ECO:0000313" key="10">
    <source>
        <dbReference type="EMBL" id="QCQ47559.1"/>
    </source>
</evidence>
<dbReference type="Gene3D" id="2.60.40.1120">
    <property type="entry name" value="Carboxypeptidase-like, regulatory domain"/>
    <property type="match status" value="1"/>
</dbReference>
<dbReference type="AlphaFoldDB" id="A0A4P8MT87"/>
<evidence type="ECO:0000256" key="3">
    <source>
        <dbReference type="ARBA" id="ARBA00022452"/>
    </source>
</evidence>
<dbReference type="PANTHER" id="PTHR30069">
    <property type="entry name" value="TONB-DEPENDENT OUTER MEMBRANE RECEPTOR"/>
    <property type="match status" value="1"/>
</dbReference>